<feature type="binding site" evidence="1">
    <location>
        <begin position="90"/>
        <end position="92"/>
    </location>
    <ligand>
        <name>L-histidine</name>
        <dbReference type="ChEBI" id="CHEBI:57595"/>
    </ligand>
</feature>
<dbReference type="GO" id="GO:0005737">
    <property type="term" value="C:cytoplasm"/>
    <property type="evidence" value="ECO:0007669"/>
    <property type="project" value="InterPro"/>
</dbReference>
<dbReference type="GO" id="GO:0004821">
    <property type="term" value="F:histidine-tRNA ligase activity"/>
    <property type="evidence" value="ECO:0007669"/>
    <property type="project" value="TreeGrafter"/>
</dbReference>
<reference evidence="4 5" key="1">
    <citation type="submission" date="2018-07" db="EMBL/GenBank/DDBJ databases">
        <title>Thalassococcus profundi sp. nov., a marine bacterium isolated from deep seawater of Okinawa Trough.</title>
        <authorList>
            <person name="Yu M."/>
        </authorList>
    </citation>
    <scope>NUCLEOTIDE SEQUENCE [LARGE SCALE GENOMIC DNA]</scope>
    <source>
        <strain evidence="4 5">WRAS1</strain>
    </source>
</reference>
<dbReference type="InterPro" id="IPR041715">
    <property type="entry name" value="HisRS-like_core"/>
</dbReference>
<dbReference type="GO" id="GO:0016757">
    <property type="term" value="F:glycosyltransferase activity"/>
    <property type="evidence" value="ECO:0007669"/>
    <property type="project" value="UniProtKB-KW"/>
</dbReference>
<evidence type="ECO:0000259" key="3">
    <source>
        <dbReference type="Pfam" id="PF13393"/>
    </source>
</evidence>
<dbReference type="Proteomes" id="UP000253977">
    <property type="component" value="Unassembled WGS sequence"/>
</dbReference>
<feature type="compositionally biased region" description="Low complexity" evidence="2">
    <location>
        <begin position="1"/>
        <end position="15"/>
    </location>
</feature>
<dbReference type="SUPFAM" id="SSF55681">
    <property type="entry name" value="Class II aaRS and biotin synthetases"/>
    <property type="match status" value="1"/>
</dbReference>
<name>A0A369TIX4_9RHOB</name>
<dbReference type="Pfam" id="PF13393">
    <property type="entry name" value="tRNA-synt_His"/>
    <property type="match status" value="2"/>
</dbReference>
<feature type="binding site" evidence="1">
    <location>
        <begin position="329"/>
        <end position="330"/>
    </location>
    <ligand>
        <name>L-histidine</name>
        <dbReference type="ChEBI" id="CHEBI:57595"/>
    </ligand>
</feature>
<dbReference type="InterPro" id="IPR004516">
    <property type="entry name" value="HisRS/HisZ"/>
</dbReference>
<keyword evidence="4" id="KW-0328">Glycosyltransferase</keyword>
<evidence type="ECO:0000256" key="1">
    <source>
        <dbReference type="PIRSR" id="PIRSR001549-1"/>
    </source>
</evidence>
<evidence type="ECO:0000313" key="5">
    <source>
        <dbReference type="Proteomes" id="UP000253977"/>
    </source>
</evidence>
<gene>
    <name evidence="4" type="ORF">DU478_15455</name>
</gene>
<dbReference type="GO" id="GO:0006427">
    <property type="term" value="P:histidyl-tRNA aminoacylation"/>
    <property type="evidence" value="ECO:0007669"/>
    <property type="project" value="TreeGrafter"/>
</dbReference>
<dbReference type="PANTHER" id="PTHR43707">
    <property type="entry name" value="HISTIDYL-TRNA SYNTHETASE"/>
    <property type="match status" value="1"/>
</dbReference>
<feature type="binding site" evidence="1">
    <location>
        <position position="324"/>
    </location>
    <ligand>
        <name>L-histidine</name>
        <dbReference type="ChEBI" id="CHEBI:57595"/>
    </ligand>
</feature>
<keyword evidence="5" id="KW-1185">Reference proteome</keyword>
<comment type="caution">
    <text evidence="4">The sequence shown here is derived from an EMBL/GenBank/DDBJ whole genome shotgun (WGS) entry which is preliminary data.</text>
</comment>
<dbReference type="OrthoDB" id="9797914at2"/>
<evidence type="ECO:0000256" key="2">
    <source>
        <dbReference type="SAM" id="MobiDB-lite"/>
    </source>
</evidence>
<dbReference type="PIRSF" id="PIRSF001549">
    <property type="entry name" value="His-tRNA_synth"/>
    <property type="match status" value="1"/>
</dbReference>
<feature type="binding site" evidence="1">
    <location>
        <position position="131"/>
    </location>
    <ligand>
        <name>L-histidine</name>
        <dbReference type="ChEBI" id="CHEBI:57595"/>
    </ligand>
</feature>
<feature type="domain" description="Class II Histidinyl-tRNA synthetase (HisRS)-like catalytic core" evidence="3">
    <location>
        <begin position="246"/>
        <end position="373"/>
    </location>
</feature>
<protein>
    <submittedName>
        <fullName evidence="4">ATP phosphoribosyltransferase regulatory subunit</fullName>
    </submittedName>
</protein>
<evidence type="ECO:0000313" key="4">
    <source>
        <dbReference type="EMBL" id="RDD65301.1"/>
    </source>
</evidence>
<feature type="binding site" evidence="1">
    <location>
        <position position="135"/>
    </location>
    <ligand>
        <name>L-histidine</name>
        <dbReference type="ChEBI" id="CHEBI:57595"/>
    </ligand>
</feature>
<dbReference type="PANTHER" id="PTHR43707:SF1">
    <property type="entry name" value="HISTIDINE--TRNA LIGASE, MITOCHONDRIAL-RELATED"/>
    <property type="match status" value="1"/>
</dbReference>
<organism evidence="4 5">
    <name type="scientific">Thalassococcus profundi</name>
    <dbReference type="NCBI Taxonomy" id="2282382"/>
    <lineage>
        <taxon>Bacteria</taxon>
        <taxon>Pseudomonadati</taxon>
        <taxon>Pseudomonadota</taxon>
        <taxon>Alphaproteobacteria</taxon>
        <taxon>Rhodobacterales</taxon>
        <taxon>Roseobacteraceae</taxon>
        <taxon>Thalassococcus</taxon>
    </lineage>
</organism>
<proteinExistence type="predicted"/>
<dbReference type="EMBL" id="QPMK01000013">
    <property type="protein sequence ID" value="RDD65301.1"/>
    <property type="molecule type" value="Genomic_DNA"/>
</dbReference>
<sequence>MEGPAEPGRGAACRPRGPRARDAGTVTGIATIRAEAARLRARFEAAGAQPVDCAILQPAETLLDLYGEDIRARAYVTQDPSRGEQMLRPDFTVPVVQMHMAEGAEPARYTYAGEVFRRQEDHPERASEYLQVGFEVFDRADPQAADAEVFALFEQVLKPHGLRAATGDIGILTAAVQGLKTSERRRAALMRHIWRPRRFRQLVDRFAGRSPVPATRAALLEAADPLAGAAPMIGRRSAEEIGERIAALREDAAEPPLAEGQVALIDAVLAVRETCAFALDHLRDIAVDLPAIHDAVERFALRCEALYQRGVDIHALDFEASYGRTSMEYYDGFVFGFYAATQPDLPPVATGGRYDALTRQLGQGASIPAVGGVIRPDILLRLTERTAA</sequence>
<feature type="region of interest" description="Disordered" evidence="2">
    <location>
        <begin position="1"/>
        <end position="22"/>
    </location>
</feature>
<dbReference type="InterPro" id="IPR045864">
    <property type="entry name" value="aa-tRNA-synth_II/BPL/LPL"/>
</dbReference>
<dbReference type="Gene3D" id="3.30.930.10">
    <property type="entry name" value="Bira Bifunctional Protein, Domain 2"/>
    <property type="match status" value="1"/>
</dbReference>
<keyword evidence="4" id="KW-0808">Transferase</keyword>
<feature type="domain" description="Class II Histidinyl-tRNA synthetase (HisRS)-like catalytic core" evidence="3">
    <location>
        <begin position="32"/>
        <end position="231"/>
    </location>
</feature>
<dbReference type="AlphaFoldDB" id="A0A369TIX4"/>
<accession>A0A369TIX4</accession>
<dbReference type="NCBIfam" id="NF008952">
    <property type="entry name" value="PRK12295.1-5"/>
    <property type="match status" value="1"/>
</dbReference>
<feature type="binding site" evidence="1">
    <location>
        <position position="117"/>
    </location>
    <ligand>
        <name>L-histidine</name>
        <dbReference type="ChEBI" id="CHEBI:57595"/>
    </ligand>
</feature>